<feature type="transmembrane region" description="Helical" evidence="14">
    <location>
        <begin position="56"/>
        <end position="75"/>
    </location>
</feature>
<comment type="caution">
    <text evidence="18">The sequence shown here is derived from an EMBL/GenBank/DDBJ whole genome shotgun (WGS) entry which is preliminary data.</text>
</comment>
<dbReference type="InterPro" id="IPR046342">
    <property type="entry name" value="CBS_dom_sf"/>
</dbReference>
<feature type="transmembrane region" description="Helical" evidence="14">
    <location>
        <begin position="222"/>
        <end position="244"/>
    </location>
</feature>
<evidence type="ECO:0000259" key="17">
    <source>
        <dbReference type="Pfam" id="PF02163"/>
    </source>
</evidence>
<dbReference type="PANTHER" id="PTHR39188:SF3">
    <property type="entry name" value="STAGE IV SPORULATION PROTEIN FB"/>
    <property type="match status" value="1"/>
</dbReference>
<proteinExistence type="inferred from homology"/>
<feature type="transmembrane region" description="Helical" evidence="14">
    <location>
        <begin position="191"/>
        <end position="216"/>
    </location>
</feature>
<evidence type="ECO:0000256" key="5">
    <source>
        <dbReference type="ARBA" id="ARBA00022692"/>
    </source>
</evidence>
<feature type="transmembrane region" description="Helical" evidence="14">
    <location>
        <begin position="151"/>
        <end position="170"/>
    </location>
</feature>
<evidence type="ECO:0000256" key="16">
    <source>
        <dbReference type="PIRSR" id="PIRSR006404-2"/>
    </source>
</evidence>
<evidence type="ECO:0000256" key="14">
    <source>
        <dbReference type="PIRNR" id="PIRNR006404"/>
    </source>
</evidence>
<evidence type="ECO:0000256" key="2">
    <source>
        <dbReference type="ARBA" id="ARBA00007931"/>
    </source>
</evidence>
<keyword evidence="8 14" id="KW-0378">Hydrolase</keyword>
<feature type="transmembrane region" description="Helical" evidence="14">
    <location>
        <begin position="21"/>
        <end position="44"/>
    </location>
</feature>
<evidence type="ECO:0000313" key="19">
    <source>
        <dbReference type="Proteomes" id="UP000281708"/>
    </source>
</evidence>
<evidence type="ECO:0000256" key="10">
    <source>
        <dbReference type="ARBA" id="ARBA00022989"/>
    </source>
</evidence>
<dbReference type="InterPro" id="IPR008915">
    <property type="entry name" value="Peptidase_M50"/>
</dbReference>
<dbReference type="InterPro" id="IPR016483">
    <property type="entry name" value="UCP006404_Pept_M50_CBS"/>
</dbReference>
<keyword evidence="7" id="KW-0677">Repeat</keyword>
<evidence type="ECO:0000256" key="9">
    <source>
        <dbReference type="ARBA" id="ARBA00022833"/>
    </source>
</evidence>
<dbReference type="AlphaFoldDB" id="A0A3L8NZU1"/>
<keyword evidence="9 14" id="KW-0862">Zinc</keyword>
<keyword evidence="11 14" id="KW-0482">Metalloprotease</keyword>
<dbReference type="OrthoDB" id="9781963at2"/>
<feature type="transmembrane region" description="Helical" evidence="14">
    <location>
        <begin position="116"/>
        <end position="139"/>
    </location>
</feature>
<evidence type="ECO:0000256" key="6">
    <source>
        <dbReference type="ARBA" id="ARBA00022723"/>
    </source>
</evidence>
<dbReference type="GO" id="GO:0008237">
    <property type="term" value="F:metallopeptidase activity"/>
    <property type="evidence" value="ECO:0007669"/>
    <property type="project" value="UniProtKB-UniRule"/>
</dbReference>
<sequence length="391" mass="40656">MTGPADQRDPLPAGTVRLGQIAGIDVVVQASWLLVALLIAVGMAPRISSVAPGLGWLTYVAGLAFAVLLYLSVLLHEASHAIAARHYGLTVRSISIHFLGGATQLESEAPSARAELVIAVVGPLTSLAVGGVSLGLAFVTPDGLVGLAVDALATTNLVVGVLNLVPGLPLDGGRVLRAVLWGLGTGPDRATVVAAWGGRVAAVLVVAWPVFVVIVLQRPPDVVDMVVAVMIGVFLWGGATASLVHARMRRRLPGLAARPLARRLLEVPEDLPVSEAVRRAQDARAGGIATIATTGGVVGLVDERALQAMPVERRPWVPTSSLARAVEPGMRISADLVGEDLIRAITEHPASEYLLLDPDGEVFGVLSVADVERAFAAVRQGRPAPEEETGR</sequence>
<keyword evidence="10 14" id="KW-1133">Transmembrane helix</keyword>
<protein>
    <recommendedName>
        <fullName evidence="14">Zinc metalloprotease</fullName>
    </recommendedName>
</protein>
<feature type="domain" description="Peptidase M50" evidence="17">
    <location>
        <begin position="150"/>
        <end position="194"/>
    </location>
</feature>
<evidence type="ECO:0000256" key="8">
    <source>
        <dbReference type="ARBA" id="ARBA00022801"/>
    </source>
</evidence>
<evidence type="ECO:0000256" key="12">
    <source>
        <dbReference type="ARBA" id="ARBA00023122"/>
    </source>
</evidence>
<dbReference type="EMBL" id="RDBE01000008">
    <property type="protein sequence ID" value="RLV48710.1"/>
    <property type="molecule type" value="Genomic_DNA"/>
</dbReference>
<feature type="binding site" evidence="16">
    <location>
        <position position="80"/>
    </location>
    <ligand>
        <name>Zn(2+)</name>
        <dbReference type="ChEBI" id="CHEBI:29105"/>
        <note>catalytic</note>
    </ligand>
</feature>
<keyword evidence="6 14" id="KW-0479">Metal-binding</keyword>
<comment type="subcellular location">
    <subcellularLocation>
        <location evidence="1 14">Cell membrane</location>
        <topology evidence="1 14">Multi-pass membrane protein</topology>
    </subcellularLocation>
</comment>
<evidence type="ECO:0000256" key="11">
    <source>
        <dbReference type="ARBA" id="ARBA00023049"/>
    </source>
</evidence>
<keyword evidence="12" id="KW-0129">CBS domain</keyword>
<dbReference type="SUPFAM" id="SSF54631">
    <property type="entry name" value="CBS-domain pair"/>
    <property type="match status" value="1"/>
</dbReference>
<reference evidence="18 19" key="1">
    <citation type="submission" date="2018-10" db="EMBL/GenBank/DDBJ databases">
        <title>Marmoricola sp. 4Q3S-7 whole genome shotgun sequence.</title>
        <authorList>
            <person name="Li F."/>
        </authorList>
    </citation>
    <scope>NUCLEOTIDE SEQUENCE [LARGE SCALE GENOMIC DNA]</scope>
    <source>
        <strain evidence="18 19">4Q3S-7</strain>
    </source>
</reference>
<organism evidence="18 19">
    <name type="scientific">Nocardioides mangrovicus</name>
    <dbReference type="NCBI Taxonomy" id="2478913"/>
    <lineage>
        <taxon>Bacteria</taxon>
        <taxon>Bacillati</taxon>
        <taxon>Actinomycetota</taxon>
        <taxon>Actinomycetes</taxon>
        <taxon>Propionibacteriales</taxon>
        <taxon>Nocardioidaceae</taxon>
        <taxon>Nocardioides</taxon>
    </lineage>
</organism>
<feature type="active site" evidence="15">
    <location>
        <position position="77"/>
    </location>
</feature>
<accession>A0A3L8NZU1</accession>
<evidence type="ECO:0000256" key="7">
    <source>
        <dbReference type="ARBA" id="ARBA00022737"/>
    </source>
</evidence>
<dbReference type="GO" id="GO:0006508">
    <property type="term" value="P:proteolysis"/>
    <property type="evidence" value="ECO:0007669"/>
    <property type="project" value="UniProtKB-KW"/>
</dbReference>
<dbReference type="CDD" id="cd06164">
    <property type="entry name" value="S2P-M50_SpoIVFB_CBS"/>
    <property type="match status" value="1"/>
</dbReference>
<evidence type="ECO:0000256" key="13">
    <source>
        <dbReference type="ARBA" id="ARBA00023136"/>
    </source>
</evidence>
<feature type="binding site" evidence="16">
    <location>
        <position position="171"/>
    </location>
    <ligand>
        <name>Zn(2+)</name>
        <dbReference type="ChEBI" id="CHEBI:29105"/>
        <note>catalytic</note>
    </ligand>
</feature>
<dbReference type="GO" id="GO:0046872">
    <property type="term" value="F:metal ion binding"/>
    <property type="evidence" value="ECO:0007669"/>
    <property type="project" value="UniProtKB-UniRule"/>
</dbReference>
<dbReference type="RefSeq" id="WP_121806672.1">
    <property type="nucleotide sequence ID" value="NZ_RDBE01000008.1"/>
</dbReference>
<evidence type="ECO:0000313" key="18">
    <source>
        <dbReference type="EMBL" id="RLV48710.1"/>
    </source>
</evidence>
<comment type="cofactor">
    <cofactor evidence="14 16">
        <name>Zn(2+)</name>
        <dbReference type="ChEBI" id="CHEBI:29105"/>
    </cofactor>
    <text evidence="14 16">Binds 1 zinc ion per subunit.</text>
</comment>
<dbReference type="Pfam" id="PF02163">
    <property type="entry name" value="Peptidase_M50"/>
    <property type="match status" value="2"/>
</dbReference>
<gene>
    <name evidence="18" type="ORF">D9V37_13355</name>
</gene>
<dbReference type="PANTHER" id="PTHR39188">
    <property type="entry name" value="MEMBRANE-ASSOCIATED ZINC METALLOPROTEASE M50B"/>
    <property type="match status" value="1"/>
</dbReference>
<dbReference type="GO" id="GO:0005886">
    <property type="term" value="C:plasma membrane"/>
    <property type="evidence" value="ECO:0007669"/>
    <property type="project" value="UniProtKB-SubCell"/>
</dbReference>
<comment type="similarity">
    <text evidence="2 14">Belongs to the peptidase M50B family.</text>
</comment>
<keyword evidence="19" id="KW-1185">Reference proteome</keyword>
<evidence type="ECO:0000256" key="1">
    <source>
        <dbReference type="ARBA" id="ARBA00004651"/>
    </source>
</evidence>
<evidence type="ECO:0000256" key="4">
    <source>
        <dbReference type="ARBA" id="ARBA00022670"/>
    </source>
</evidence>
<evidence type="ECO:0000256" key="15">
    <source>
        <dbReference type="PIRSR" id="PIRSR006404-1"/>
    </source>
</evidence>
<evidence type="ECO:0000256" key="3">
    <source>
        <dbReference type="ARBA" id="ARBA00022475"/>
    </source>
</evidence>
<keyword evidence="3 14" id="KW-1003">Cell membrane</keyword>
<dbReference type="PIRSF" id="PIRSF006404">
    <property type="entry name" value="UCP006404_Pept_M50_CBS"/>
    <property type="match status" value="1"/>
</dbReference>
<name>A0A3L8NZU1_9ACTN</name>
<keyword evidence="13 14" id="KW-0472">Membrane</keyword>
<feature type="domain" description="Peptidase M50" evidence="17">
    <location>
        <begin position="64"/>
        <end position="139"/>
    </location>
</feature>
<keyword evidence="4 14" id="KW-0645">Protease</keyword>
<dbReference type="Proteomes" id="UP000281708">
    <property type="component" value="Unassembled WGS sequence"/>
</dbReference>
<keyword evidence="5 14" id="KW-0812">Transmembrane</keyword>
<feature type="binding site" evidence="16">
    <location>
        <position position="76"/>
    </location>
    <ligand>
        <name>Zn(2+)</name>
        <dbReference type="ChEBI" id="CHEBI:29105"/>
        <note>catalytic</note>
    </ligand>
</feature>